<accession>A0A4R1S1W0</accession>
<proteinExistence type="inferred from homology"/>
<dbReference type="GO" id="GO:0016810">
    <property type="term" value="F:hydrolase activity, acting on carbon-nitrogen (but not peptide) bonds"/>
    <property type="evidence" value="ECO:0007669"/>
    <property type="project" value="InterPro"/>
</dbReference>
<evidence type="ECO:0000256" key="2">
    <source>
        <dbReference type="ARBA" id="ARBA00008829"/>
    </source>
</evidence>
<dbReference type="GO" id="GO:0046872">
    <property type="term" value="F:metal ion binding"/>
    <property type="evidence" value="ECO:0007669"/>
    <property type="project" value="UniProtKB-KW"/>
</dbReference>
<gene>
    <name evidence="7" type="ORF">EDC14_10057</name>
</gene>
<feature type="modified residue" description="N6-carboxylysine" evidence="5">
    <location>
        <position position="149"/>
    </location>
</feature>
<evidence type="ECO:0000256" key="3">
    <source>
        <dbReference type="ARBA" id="ARBA00022723"/>
    </source>
</evidence>
<dbReference type="RefSeq" id="WP_132013306.1">
    <property type="nucleotide sequence ID" value="NZ_SLUN01000005.1"/>
</dbReference>
<comment type="cofactor">
    <cofactor evidence="1">
        <name>Zn(2+)</name>
        <dbReference type="ChEBI" id="CHEBI:29105"/>
    </cofactor>
</comment>
<dbReference type="EMBL" id="SLUN01000005">
    <property type="protein sequence ID" value="TCL73145.1"/>
    <property type="molecule type" value="Genomic_DNA"/>
</dbReference>
<keyword evidence="4" id="KW-0378">Hydrolase</keyword>
<dbReference type="SUPFAM" id="SSF51556">
    <property type="entry name" value="Metallo-dependent hydrolases"/>
    <property type="match status" value="1"/>
</dbReference>
<reference evidence="7 8" key="1">
    <citation type="submission" date="2019-03" db="EMBL/GenBank/DDBJ databases">
        <title>Genomic Encyclopedia of Type Strains, Phase IV (KMG-IV): sequencing the most valuable type-strain genomes for metagenomic binning, comparative biology and taxonomic classification.</title>
        <authorList>
            <person name="Goeker M."/>
        </authorList>
    </citation>
    <scope>NUCLEOTIDE SEQUENCE [LARGE SCALE GENOMIC DNA]</scope>
    <source>
        <strain evidence="7 8">LX-B</strain>
    </source>
</reference>
<dbReference type="InterPro" id="IPR050378">
    <property type="entry name" value="Metallo-dep_Hydrolases_sf"/>
</dbReference>
<dbReference type="AlphaFoldDB" id="A0A4R1S1W0"/>
<dbReference type="GO" id="GO:0005737">
    <property type="term" value="C:cytoplasm"/>
    <property type="evidence" value="ECO:0007669"/>
    <property type="project" value="InterPro"/>
</dbReference>
<protein>
    <submittedName>
        <fullName evidence="7">Dihydropyrimidinase</fullName>
    </submittedName>
</protein>
<dbReference type="PANTHER" id="PTHR11647">
    <property type="entry name" value="HYDRANTOINASE/DIHYDROPYRIMIDINASE FAMILY MEMBER"/>
    <property type="match status" value="1"/>
</dbReference>
<dbReference type="SUPFAM" id="SSF51338">
    <property type="entry name" value="Composite domain of metallo-dependent hydrolases"/>
    <property type="match status" value="1"/>
</dbReference>
<evidence type="ECO:0000259" key="6">
    <source>
        <dbReference type="Pfam" id="PF01979"/>
    </source>
</evidence>
<dbReference type="InterPro" id="IPR032466">
    <property type="entry name" value="Metal_Hydrolase"/>
</dbReference>
<evidence type="ECO:0000256" key="1">
    <source>
        <dbReference type="ARBA" id="ARBA00001947"/>
    </source>
</evidence>
<evidence type="ECO:0000313" key="8">
    <source>
        <dbReference type="Proteomes" id="UP000295008"/>
    </source>
</evidence>
<dbReference type="Gene3D" id="2.30.40.10">
    <property type="entry name" value="Urease, subunit C, domain 1"/>
    <property type="match status" value="1"/>
</dbReference>
<dbReference type="NCBIfam" id="TIGR02033">
    <property type="entry name" value="D-hydantoinase"/>
    <property type="match status" value="1"/>
</dbReference>
<comment type="similarity">
    <text evidence="2">Belongs to the metallo-dependent hydrolases superfamily. Hydantoinase/dihydropyrimidinase family.</text>
</comment>
<dbReference type="OrthoDB" id="9765462at2"/>
<dbReference type="InterPro" id="IPR006680">
    <property type="entry name" value="Amidohydro-rel"/>
</dbReference>
<dbReference type="InterPro" id="IPR011059">
    <property type="entry name" value="Metal-dep_hydrolase_composite"/>
</dbReference>
<keyword evidence="3" id="KW-0479">Metal-binding</keyword>
<dbReference type="FunFam" id="3.20.20.140:FF:000174">
    <property type="entry name" value="Dihydropyrimidinase-related protein 2"/>
    <property type="match status" value="1"/>
</dbReference>
<organism evidence="7 8">
    <name type="scientific">Hydrogenispora ethanolica</name>
    <dbReference type="NCBI Taxonomy" id="1082276"/>
    <lineage>
        <taxon>Bacteria</taxon>
        <taxon>Bacillati</taxon>
        <taxon>Bacillota</taxon>
        <taxon>Hydrogenispora</taxon>
    </lineage>
</organism>
<name>A0A4R1S1W0_HYDET</name>
<comment type="PTM">
    <text evidence="5">Carbamylation allows a single lysine to coordinate two divalent metal cations.</text>
</comment>
<evidence type="ECO:0000256" key="5">
    <source>
        <dbReference type="PIRSR" id="PIRSR611778-50"/>
    </source>
</evidence>
<comment type="caution">
    <text evidence="7">The sequence shown here is derived from an EMBL/GenBank/DDBJ whole genome shotgun (WGS) entry which is preliminary data.</text>
</comment>
<dbReference type="CDD" id="cd01314">
    <property type="entry name" value="D-HYD"/>
    <property type="match status" value="1"/>
</dbReference>
<feature type="domain" description="Amidohydrolase-related" evidence="6">
    <location>
        <begin position="49"/>
        <end position="431"/>
    </location>
</feature>
<dbReference type="PANTHER" id="PTHR11647:SF1">
    <property type="entry name" value="COLLAPSIN RESPONSE MEDIATOR PROTEIN"/>
    <property type="match status" value="1"/>
</dbReference>
<dbReference type="InterPro" id="IPR011778">
    <property type="entry name" value="Hydantoinase/dihydroPyrase"/>
</dbReference>
<evidence type="ECO:0000313" key="7">
    <source>
        <dbReference type="EMBL" id="TCL73145.1"/>
    </source>
</evidence>
<dbReference type="Proteomes" id="UP000295008">
    <property type="component" value="Unassembled WGS sequence"/>
</dbReference>
<dbReference type="Pfam" id="PF01979">
    <property type="entry name" value="Amidohydro_1"/>
    <property type="match status" value="1"/>
</dbReference>
<dbReference type="Gene3D" id="3.20.20.140">
    <property type="entry name" value="Metal-dependent hydrolases"/>
    <property type="match status" value="1"/>
</dbReference>
<keyword evidence="8" id="KW-1185">Reference proteome</keyword>
<evidence type="ECO:0000256" key="4">
    <source>
        <dbReference type="ARBA" id="ARBA00022801"/>
    </source>
</evidence>
<sequence length="456" mass="49538">MDTIIKNGTIITASETYPADLGIAGGKIVCIGRDLSDGAAEVVDAAGKYVLPGAIDGHVHLETPVGSFISADDYQSGPRAAACGGVTTVFDFAVQGKGQGLVEAVAARISAFKAQSCIDFSFHTAITDLTPRILDEFEESVAFGVPSFKLYMVYKDLMVDDGVLAEALERSVATGALVAVHAENPAIIERRTARLLAEGKTGAWHHYESRPEFVEAEAIKRAIHLAKAFNAPLYIVHLACAEGLAEVTKARDEGYAIYAETCPQYLHFTNEVYQRPDGRNFVCSPPIKGAESRAALWEGIRRGDIMTVATDHCPFQSFEKDYGKDDFTKIPNGCMGIENFYPYLLSAANQGRISFHKAVEVCATNPAKIFGCAPQKGTIAVGSDADIVVYDPAKHFVISQANMRSRVDYTIWEGVELQGYPALTFSRGRLVYRDGEFLGEPGWGNFVKCRGRNPRL</sequence>